<accession>A0A235EKX9</accession>
<reference evidence="2 3" key="1">
    <citation type="submission" date="2017-07" db="EMBL/GenBank/DDBJ databases">
        <title>Acidovorax KNDSW TSA 6 genome sequence and assembly.</title>
        <authorList>
            <person name="Mayilraj S."/>
        </authorList>
    </citation>
    <scope>NUCLEOTIDE SEQUENCE [LARGE SCALE GENOMIC DNA]</scope>
    <source>
        <strain evidence="2 3">KNDSW-TSA6</strain>
    </source>
</reference>
<sequence length="186" mass="19722">MHHPAIALTTALLLTGVLAPAQAQVQKMRPGLWEHSVAMKSQSGEMEAAMAQMQKSMASMTPAQRKQMEQMLAQQGVAMGPGGSTTTVKVCISPEQADLDRIPPQEGCTQTVTRTGPNTVAMRFSCKGAQGQPPTTGEGTMTFNGPTAYTGQFKVKTTSNGKPDQLDMAQTGKWLATDCGALKPVR</sequence>
<name>A0A235EKX9_9BURK</name>
<evidence type="ECO:0000313" key="2">
    <source>
        <dbReference type="EMBL" id="OYD49674.1"/>
    </source>
</evidence>
<dbReference type="OrthoDB" id="8536404at2"/>
<feature type="chain" id="PRO_5012669488" description="DUF3617 domain-containing protein" evidence="1">
    <location>
        <begin position="24"/>
        <end position="186"/>
    </location>
</feature>
<dbReference type="InterPro" id="IPR022061">
    <property type="entry name" value="DUF3617"/>
</dbReference>
<evidence type="ECO:0000313" key="3">
    <source>
        <dbReference type="Proteomes" id="UP000215441"/>
    </source>
</evidence>
<comment type="caution">
    <text evidence="2">The sequence shown here is derived from an EMBL/GenBank/DDBJ whole genome shotgun (WGS) entry which is preliminary data.</text>
</comment>
<proteinExistence type="predicted"/>
<feature type="signal peptide" evidence="1">
    <location>
        <begin position="1"/>
        <end position="23"/>
    </location>
</feature>
<keyword evidence="1" id="KW-0732">Signal</keyword>
<dbReference type="Proteomes" id="UP000215441">
    <property type="component" value="Unassembled WGS sequence"/>
</dbReference>
<organism evidence="2 3">
    <name type="scientific">Acidovorax kalamii</name>
    <dbReference type="NCBI Taxonomy" id="2004485"/>
    <lineage>
        <taxon>Bacteria</taxon>
        <taxon>Pseudomonadati</taxon>
        <taxon>Pseudomonadota</taxon>
        <taxon>Betaproteobacteria</taxon>
        <taxon>Burkholderiales</taxon>
        <taxon>Comamonadaceae</taxon>
        <taxon>Acidovorax</taxon>
    </lineage>
</organism>
<keyword evidence="3" id="KW-1185">Reference proteome</keyword>
<dbReference type="Pfam" id="PF12276">
    <property type="entry name" value="DUF3617"/>
    <property type="match status" value="1"/>
</dbReference>
<dbReference type="RefSeq" id="WP_094289793.1">
    <property type="nucleotide sequence ID" value="NZ_NOIG01000008.1"/>
</dbReference>
<dbReference type="EMBL" id="NOIG01000008">
    <property type="protein sequence ID" value="OYD49674.1"/>
    <property type="molecule type" value="Genomic_DNA"/>
</dbReference>
<dbReference type="AlphaFoldDB" id="A0A235EKX9"/>
<evidence type="ECO:0008006" key="4">
    <source>
        <dbReference type="Google" id="ProtNLM"/>
    </source>
</evidence>
<protein>
    <recommendedName>
        <fullName evidence="4">DUF3617 domain-containing protein</fullName>
    </recommendedName>
</protein>
<gene>
    <name evidence="2" type="ORF">CBY09_11925</name>
</gene>
<evidence type="ECO:0000256" key="1">
    <source>
        <dbReference type="SAM" id="SignalP"/>
    </source>
</evidence>